<accession>A0A0D6ERH6</accession>
<dbReference type="InterPro" id="IPR047141">
    <property type="entry name" value="Stealth"/>
</dbReference>
<protein>
    <submittedName>
        <fullName evidence="5">SPOSA6832_03928-mRNA-1:cds</fullName>
    </submittedName>
</protein>
<dbReference type="Pfam" id="PF17102">
    <property type="entry name" value="Stealth_CR3"/>
    <property type="match status" value="1"/>
</dbReference>
<feature type="transmembrane region" description="Helical" evidence="3">
    <location>
        <begin position="82"/>
        <end position="100"/>
    </location>
</feature>
<name>A0A0D6ERH6_SPOSA</name>
<dbReference type="AlphaFoldDB" id="A0A0D6ERH6"/>
<gene>
    <name evidence="5" type="primary">SPOSA6832_03928</name>
</gene>
<evidence type="ECO:0000313" key="6">
    <source>
        <dbReference type="Proteomes" id="UP000243876"/>
    </source>
</evidence>
<dbReference type="GO" id="GO:0005794">
    <property type="term" value="C:Golgi apparatus"/>
    <property type="evidence" value="ECO:0007669"/>
    <property type="project" value="TreeGrafter"/>
</dbReference>
<feature type="region of interest" description="Disordered" evidence="2">
    <location>
        <begin position="621"/>
        <end position="646"/>
    </location>
</feature>
<evidence type="ECO:0000313" key="5">
    <source>
        <dbReference type="EMBL" id="CEQ42145.1"/>
    </source>
</evidence>
<keyword evidence="3" id="KW-1133">Transmembrane helix</keyword>
<feature type="domain" description="Stealth protein CR3 conserved region 3" evidence="4">
    <location>
        <begin position="396"/>
        <end position="445"/>
    </location>
</feature>
<dbReference type="EMBL" id="CENE01000021">
    <property type="protein sequence ID" value="CEQ42145.1"/>
    <property type="molecule type" value="Genomic_DNA"/>
</dbReference>
<dbReference type="PANTHER" id="PTHR24045">
    <property type="match status" value="1"/>
</dbReference>
<evidence type="ECO:0000256" key="1">
    <source>
        <dbReference type="ARBA" id="ARBA00022679"/>
    </source>
</evidence>
<feature type="compositionally biased region" description="Basic and acidic residues" evidence="2">
    <location>
        <begin position="40"/>
        <end position="50"/>
    </location>
</feature>
<dbReference type="GO" id="GO:0003976">
    <property type="term" value="F:UDP-N-acetylglucosamine-lysosomal-enzyme N-acetylglucosaminephosphotransferase activity"/>
    <property type="evidence" value="ECO:0007669"/>
    <property type="project" value="TreeGrafter"/>
</dbReference>
<keyword evidence="6" id="KW-1185">Reference proteome</keyword>
<evidence type="ECO:0000256" key="3">
    <source>
        <dbReference type="SAM" id="Phobius"/>
    </source>
</evidence>
<reference evidence="6" key="1">
    <citation type="submission" date="2015-02" db="EMBL/GenBank/DDBJ databases">
        <authorList>
            <person name="Gon?alves P."/>
        </authorList>
    </citation>
    <scope>NUCLEOTIDE SEQUENCE [LARGE SCALE GENOMIC DNA]</scope>
</reference>
<dbReference type="OrthoDB" id="263283at2759"/>
<feature type="compositionally biased region" description="Acidic residues" evidence="2">
    <location>
        <begin position="629"/>
        <end position="640"/>
    </location>
</feature>
<dbReference type="InterPro" id="IPR031357">
    <property type="entry name" value="Stealth_CR3"/>
</dbReference>
<keyword evidence="3" id="KW-0812">Transmembrane</keyword>
<dbReference type="GO" id="GO:0046835">
    <property type="term" value="P:carbohydrate phosphorylation"/>
    <property type="evidence" value="ECO:0007669"/>
    <property type="project" value="TreeGrafter"/>
</dbReference>
<feature type="region of interest" description="Disordered" evidence="2">
    <location>
        <begin position="35"/>
        <end position="54"/>
    </location>
</feature>
<evidence type="ECO:0000256" key="2">
    <source>
        <dbReference type="SAM" id="MobiDB-lite"/>
    </source>
</evidence>
<keyword evidence="3" id="KW-0472">Membrane</keyword>
<dbReference type="Proteomes" id="UP000243876">
    <property type="component" value="Unassembled WGS sequence"/>
</dbReference>
<keyword evidence="1" id="KW-0808">Transferase</keyword>
<dbReference type="PANTHER" id="PTHR24045:SF0">
    <property type="entry name" value="N-ACETYLGLUCOSAMINE-1-PHOSPHOTRANSFERASE SUBUNITS ALPHA_BETA"/>
    <property type="match status" value="1"/>
</dbReference>
<proteinExistence type="predicted"/>
<evidence type="ECO:0000259" key="4">
    <source>
        <dbReference type="Pfam" id="PF17102"/>
    </source>
</evidence>
<organism evidence="5 6">
    <name type="scientific">Sporidiobolus salmonicolor</name>
    <name type="common">Yeast-like fungus</name>
    <name type="synonym">Sporobolomyces salmonicolor</name>
    <dbReference type="NCBI Taxonomy" id="5005"/>
    <lineage>
        <taxon>Eukaryota</taxon>
        <taxon>Fungi</taxon>
        <taxon>Dikarya</taxon>
        <taxon>Basidiomycota</taxon>
        <taxon>Pucciniomycotina</taxon>
        <taxon>Microbotryomycetes</taxon>
        <taxon>Sporidiobolales</taxon>
        <taxon>Sporidiobolaceae</taxon>
        <taxon>Sporobolomyces</taxon>
    </lineage>
</organism>
<sequence>MLPRAAAARPGDDASCNGSAASSDDFARTVLSSSGADLPVDDHDFDRAGDASEPLLPQYRQKEGLDDPPDPAPTGQSRLTRVAVLAVGFAAVAGLLWAFVPAATSRWADFAAALPYAPSAENDISPANDSLSTTQQFLLDSSSTNTGIIPFPSSLYSPHYTPQPLRPTLSTSSFPSSRCVDLYVSRGVHCAELRSRWSGEHQPKLDIIWTWTNGSSGELMASWREKLPHWIALPAIEFSETRTRFRSSDQTRLKVHPHSELFKSGAGGLEQARHWQDQVLPSFNSLAIESQLANIDTEATTALYLNDDFFLLQPLSVADVESPLSGPIFRMQRDLLVGGVAPEKVTDDGDGEWRGLDISAWLLGAFDAASQSDNSMTSSQRADERFGKRRRPYLIHVAKTVSIPMLKEMQSVFLDALTKTAEARFRGKAPIEVQTMYLYTMYTVEKHREALLWSFLIARSHPSLTGVYTPSEREALLSSLGYDSSVSPSSLSVAAPHRNSLVSLHDGYRTTGLARPKETDLEFTSQDGYAFFGLDGGVAGVPAYKKGWPSFNSNGVDASSEAEPVCTLNLTTCFGSDFLDIERGGDVSVQEIFRRVAFERPQCGDCVIALLVGRSGEKGLEAFVPPPSEEGDADDEEEKEPPEVNAVGMSGTKWSEVEFDTSLPAQQGSRRRRATSLIHRYAYTIGTSPASFKSIRYGGASLTSGLDALSSPAGTDRRPAFVALNDDVAGTTSRVTEDVDRRMGDWFRTTWPDATRWEARNEGANGTAIPPRRR</sequence>
<feature type="region of interest" description="Disordered" evidence="2">
    <location>
        <begin position="1"/>
        <end position="22"/>
    </location>
</feature>